<evidence type="ECO:0000256" key="11">
    <source>
        <dbReference type="ARBA" id="ARBA00023136"/>
    </source>
</evidence>
<comment type="pathway">
    <text evidence="2">Protein modification; protein glycosylation.</text>
</comment>
<accession>A0AAX4PLM6</accession>
<keyword evidence="8" id="KW-0547">Nucleotide-binding</keyword>
<protein>
    <recommendedName>
        <fullName evidence="4">N-acetylgalactosaminide beta-1,3-galactosyltransferase</fullName>
        <ecNumber evidence="4">2.4.1.122</ecNumber>
    </recommendedName>
</protein>
<evidence type="ECO:0000259" key="14">
    <source>
        <dbReference type="Pfam" id="PF02434"/>
    </source>
</evidence>
<dbReference type="PANTHER" id="PTHR23033:SF47">
    <property type="entry name" value="APPLE DOMAIN-CONTAINING PROTEIN-RELATED"/>
    <property type="match status" value="1"/>
</dbReference>
<dbReference type="EMBL" id="CP151517">
    <property type="protein sequence ID" value="WZN67061.1"/>
    <property type="molecule type" value="Genomic_DNA"/>
</dbReference>
<dbReference type="GO" id="GO:0016263">
    <property type="term" value="F:glycoprotein-N-acetylgalactosamine 3-beta-galactosyltransferase activity"/>
    <property type="evidence" value="ECO:0007669"/>
    <property type="project" value="UniProtKB-EC"/>
</dbReference>
<reference evidence="15 16" key="1">
    <citation type="submission" date="2024-03" db="EMBL/GenBank/DDBJ databases">
        <title>Complete genome sequence of the green alga Chloropicon roscoffensis RCC1871.</title>
        <authorList>
            <person name="Lemieux C."/>
            <person name="Pombert J.-F."/>
            <person name="Otis C."/>
            <person name="Turmel M."/>
        </authorList>
    </citation>
    <scope>NUCLEOTIDE SEQUENCE [LARGE SCALE GENOMIC DNA]</scope>
    <source>
        <strain evidence="15 16">RCC1871</strain>
    </source>
</reference>
<evidence type="ECO:0000256" key="7">
    <source>
        <dbReference type="ARBA" id="ARBA00022692"/>
    </source>
</evidence>
<keyword evidence="10" id="KW-1133">Transmembrane helix</keyword>
<evidence type="ECO:0000256" key="10">
    <source>
        <dbReference type="ARBA" id="ARBA00022989"/>
    </source>
</evidence>
<evidence type="ECO:0000256" key="12">
    <source>
        <dbReference type="SAM" id="MobiDB-lite"/>
    </source>
</evidence>
<feature type="chain" id="PRO_5043522782" description="N-acetylgalactosaminide beta-1,3-galactosyltransferase" evidence="13">
    <location>
        <begin position="23"/>
        <end position="547"/>
    </location>
</feature>
<dbReference type="EC" id="2.4.1.122" evidence="4"/>
<evidence type="ECO:0000256" key="6">
    <source>
        <dbReference type="ARBA" id="ARBA00022679"/>
    </source>
</evidence>
<dbReference type="Proteomes" id="UP001472866">
    <property type="component" value="Chromosome 17"/>
</dbReference>
<evidence type="ECO:0000256" key="8">
    <source>
        <dbReference type="ARBA" id="ARBA00022741"/>
    </source>
</evidence>
<evidence type="ECO:0000256" key="9">
    <source>
        <dbReference type="ARBA" id="ARBA00022968"/>
    </source>
</evidence>
<keyword evidence="16" id="KW-1185">Reference proteome</keyword>
<keyword evidence="11" id="KW-0472">Membrane</keyword>
<dbReference type="GO" id="GO:0016020">
    <property type="term" value="C:membrane"/>
    <property type="evidence" value="ECO:0007669"/>
    <property type="project" value="UniProtKB-SubCell"/>
</dbReference>
<evidence type="ECO:0000256" key="5">
    <source>
        <dbReference type="ARBA" id="ARBA00022676"/>
    </source>
</evidence>
<feature type="region of interest" description="Disordered" evidence="12">
    <location>
        <begin position="131"/>
        <end position="154"/>
    </location>
</feature>
<dbReference type="Pfam" id="PF02434">
    <property type="entry name" value="Fringe"/>
    <property type="match status" value="1"/>
</dbReference>
<feature type="region of interest" description="Disordered" evidence="12">
    <location>
        <begin position="177"/>
        <end position="205"/>
    </location>
</feature>
<feature type="compositionally biased region" description="Acidic residues" evidence="12">
    <location>
        <begin position="142"/>
        <end position="154"/>
    </location>
</feature>
<feature type="compositionally biased region" description="Pro residues" evidence="12">
    <location>
        <begin position="74"/>
        <end position="88"/>
    </location>
</feature>
<feature type="region of interest" description="Disordered" evidence="12">
    <location>
        <begin position="72"/>
        <end position="93"/>
    </location>
</feature>
<proteinExistence type="inferred from homology"/>
<feature type="domain" description="Fringe-like glycosyltransferase" evidence="14">
    <location>
        <begin position="309"/>
        <end position="397"/>
    </location>
</feature>
<keyword evidence="13" id="KW-0732">Signal</keyword>
<dbReference type="GO" id="GO:0000166">
    <property type="term" value="F:nucleotide binding"/>
    <property type="evidence" value="ECO:0007669"/>
    <property type="project" value="UniProtKB-KW"/>
</dbReference>
<sequence length="547" mass="59270">MPKRWWRYSWPVLAFLVGFCLTVDFRLAPGEVPQAQRTVVEPAPPPPSIQGDTFATKSLSNAVGLVVEREATDPVPPWAPPPPPPRPTSAPAEPMARVGTVVVSTSKAFVPPHGQGSGTLQKVEEVSANATRTAPIWREDDLHDNEEEEEKEEELDSMSALLLTIGNLTFEPKILRPITLGGPPPPPPPQQEDAGAEARGNGESVEGGEIAAASITATPPPLPSFDPTPLPLRKRKNLPALAAGGVSAADVAVAVLHNIAQEDARNTYASLRASWIRHFPSTMMYVKHRQGSLAFDYLNLLKALRKKFPGKKWYLMVHDDTFVYGSNLLNLLASYDHNKPLVLGSTHCRGPNFRCASGAILSAAIPAPGGKDWLGWASGGSGIVVSGKAAKSLNTKGCLGHYSKKWDYRVPAADVVFSCCARDSGVVKVHNAGFVNGKPGFHECQCQDKGLPQCTLGGSALNTNDPLFRRRLTYHHVPAAMMKRLFVEEMASLSDRYGKRIGVFDLDEAKVIHVKQQGHVQGRLNRSQGRNRIVSRNRGQDFRAVGG</sequence>
<gene>
    <name evidence="15" type="ORF">HKI87_17g86330</name>
</gene>
<keyword evidence="6" id="KW-0808">Transferase</keyword>
<evidence type="ECO:0000256" key="1">
    <source>
        <dbReference type="ARBA" id="ARBA00004606"/>
    </source>
</evidence>
<keyword evidence="5" id="KW-0328">Glycosyltransferase</keyword>
<feature type="signal peptide" evidence="13">
    <location>
        <begin position="1"/>
        <end position="22"/>
    </location>
</feature>
<evidence type="ECO:0000256" key="2">
    <source>
        <dbReference type="ARBA" id="ARBA00004922"/>
    </source>
</evidence>
<evidence type="ECO:0000256" key="13">
    <source>
        <dbReference type="SAM" id="SignalP"/>
    </source>
</evidence>
<dbReference type="AlphaFoldDB" id="A0AAX4PLM6"/>
<evidence type="ECO:0000313" key="16">
    <source>
        <dbReference type="Proteomes" id="UP001472866"/>
    </source>
</evidence>
<dbReference type="InterPro" id="IPR003378">
    <property type="entry name" value="Fringe-like_glycosylTrfase"/>
</dbReference>
<comment type="similarity">
    <text evidence="3">Belongs to the glycosyltransferase 31 family. Beta3-Gal-T subfamily.</text>
</comment>
<dbReference type="PANTHER" id="PTHR23033">
    <property type="entry name" value="BETA1,3-GALACTOSYLTRANSFERASE"/>
    <property type="match status" value="1"/>
</dbReference>
<name>A0AAX4PLM6_9CHLO</name>
<keyword evidence="9" id="KW-0735">Signal-anchor</keyword>
<organism evidence="15 16">
    <name type="scientific">Chloropicon roscoffensis</name>
    <dbReference type="NCBI Taxonomy" id="1461544"/>
    <lineage>
        <taxon>Eukaryota</taxon>
        <taxon>Viridiplantae</taxon>
        <taxon>Chlorophyta</taxon>
        <taxon>Chloropicophyceae</taxon>
        <taxon>Chloropicales</taxon>
        <taxon>Chloropicaceae</taxon>
        <taxon>Chloropicon</taxon>
    </lineage>
</organism>
<comment type="subcellular location">
    <subcellularLocation>
        <location evidence="1">Membrane</location>
        <topology evidence="1">Single-pass type II membrane protein</topology>
    </subcellularLocation>
</comment>
<evidence type="ECO:0000313" key="15">
    <source>
        <dbReference type="EMBL" id="WZN67061.1"/>
    </source>
</evidence>
<evidence type="ECO:0000256" key="4">
    <source>
        <dbReference type="ARBA" id="ARBA00012557"/>
    </source>
</evidence>
<dbReference type="Gene3D" id="3.90.550.50">
    <property type="match status" value="1"/>
</dbReference>
<keyword evidence="7" id="KW-0812">Transmembrane</keyword>
<evidence type="ECO:0000256" key="3">
    <source>
        <dbReference type="ARBA" id="ARBA00006462"/>
    </source>
</evidence>
<dbReference type="InterPro" id="IPR026050">
    <property type="entry name" value="C1GALT1/C1GALT1_chp1"/>
</dbReference>